<evidence type="ECO:0000313" key="2">
    <source>
        <dbReference type="Proteomes" id="UP000887574"/>
    </source>
</evidence>
<dbReference type="WBParaSite" id="jg5404">
    <property type="protein sequence ID" value="jg5404"/>
    <property type="gene ID" value="jg5404"/>
</dbReference>
<evidence type="ECO:0000256" key="1">
    <source>
        <dbReference type="SAM" id="MobiDB-lite"/>
    </source>
</evidence>
<reference evidence="3" key="1">
    <citation type="submission" date="2022-11" db="UniProtKB">
        <authorList>
            <consortium name="WormBaseParasite"/>
        </authorList>
    </citation>
    <scope>IDENTIFICATION</scope>
</reference>
<accession>A0A915EF26</accession>
<protein>
    <submittedName>
        <fullName evidence="3">Uncharacterized protein</fullName>
    </submittedName>
</protein>
<sequence>MKEDLAVHLEGLLVSARRIMEKISLKKLGIDTVRAIINTKLLRIQSLIKSYVQQYHAKRKPLRENQSESHTRARREATADITQIKVEKQKTMKLSPDEEIPVDRMVDMIKMTDKLQDLTQLLLEQNKTLVEQIQLMQASKPAAASCSHCSKTR</sequence>
<dbReference type="AlphaFoldDB" id="A0A915EF26"/>
<feature type="compositionally biased region" description="Basic and acidic residues" evidence="1">
    <location>
        <begin position="62"/>
        <end position="78"/>
    </location>
</feature>
<keyword evidence="2" id="KW-1185">Reference proteome</keyword>
<organism evidence="2 3">
    <name type="scientific">Ditylenchus dipsaci</name>
    <dbReference type="NCBI Taxonomy" id="166011"/>
    <lineage>
        <taxon>Eukaryota</taxon>
        <taxon>Metazoa</taxon>
        <taxon>Ecdysozoa</taxon>
        <taxon>Nematoda</taxon>
        <taxon>Chromadorea</taxon>
        <taxon>Rhabditida</taxon>
        <taxon>Tylenchina</taxon>
        <taxon>Tylenchomorpha</taxon>
        <taxon>Sphaerularioidea</taxon>
        <taxon>Anguinidae</taxon>
        <taxon>Anguininae</taxon>
        <taxon>Ditylenchus</taxon>
    </lineage>
</organism>
<dbReference type="Proteomes" id="UP000887574">
    <property type="component" value="Unplaced"/>
</dbReference>
<feature type="region of interest" description="Disordered" evidence="1">
    <location>
        <begin position="59"/>
        <end position="82"/>
    </location>
</feature>
<name>A0A915EF26_9BILA</name>
<evidence type="ECO:0000313" key="3">
    <source>
        <dbReference type="WBParaSite" id="jg5404"/>
    </source>
</evidence>
<proteinExistence type="predicted"/>